<comment type="caution">
    <text evidence="1">The sequence shown here is derived from an EMBL/GenBank/DDBJ whole genome shotgun (WGS) entry which is preliminary data.</text>
</comment>
<dbReference type="Proteomes" id="UP001631969">
    <property type="component" value="Unassembled WGS sequence"/>
</dbReference>
<reference evidence="1" key="1">
    <citation type="submission" date="2024-12" db="EMBL/GenBank/DDBJ databases">
        <authorList>
            <person name="Wu N."/>
        </authorList>
    </citation>
    <scope>NUCLEOTIDE SEQUENCE</scope>
    <source>
        <strain evidence="1">P15</strain>
    </source>
</reference>
<protein>
    <submittedName>
        <fullName evidence="1">Uncharacterized protein</fullName>
    </submittedName>
</protein>
<gene>
    <name evidence="1" type="ORF">ACI1P1_13530</name>
</gene>
<evidence type="ECO:0000313" key="2">
    <source>
        <dbReference type="Proteomes" id="UP001631969"/>
    </source>
</evidence>
<keyword evidence="2" id="KW-1185">Reference proteome</keyword>
<organism evidence="1 2">
    <name type="scientific">Paenibacillus mesotrionivorans</name>
    <dbReference type="NCBI Taxonomy" id="3160968"/>
    <lineage>
        <taxon>Bacteria</taxon>
        <taxon>Bacillati</taxon>
        <taxon>Bacillota</taxon>
        <taxon>Bacilli</taxon>
        <taxon>Bacillales</taxon>
        <taxon>Paenibacillaceae</taxon>
        <taxon>Paenibacillus</taxon>
    </lineage>
</organism>
<dbReference type="EMBL" id="JBJURJ010000008">
    <property type="protein sequence ID" value="MFM9329311.1"/>
    <property type="molecule type" value="Genomic_DNA"/>
</dbReference>
<accession>A0ACC7P038</accession>
<name>A0ACC7P038_9BACL</name>
<sequence length="62" mass="7172">MTLSGFGSMGLFISLLFIIVVFAVISFVIRYSIDNSRLTKEIIFMRKELEELRNELKGNKEI</sequence>
<evidence type="ECO:0000313" key="1">
    <source>
        <dbReference type="EMBL" id="MFM9329311.1"/>
    </source>
</evidence>
<proteinExistence type="predicted"/>